<evidence type="ECO:0000313" key="2">
    <source>
        <dbReference type="Proteomes" id="UP000485058"/>
    </source>
</evidence>
<dbReference type="EMBL" id="BLLF01001921">
    <property type="protein sequence ID" value="GFH21872.1"/>
    <property type="molecule type" value="Genomic_DNA"/>
</dbReference>
<protein>
    <submittedName>
        <fullName evidence="1">Uncharacterized protein</fullName>
    </submittedName>
</protein>
<proteinExistence type="predicted"/>
<dbReference type="Proteomes" id="UP000485058">
    <property type="component" value="Unassembled WGS sequence"/>
</dbReference>
<name>A0A699ZZY8_HAELA</name>
<feature type="non-terminal residue" evidence="1">
    <location>
        <position position="1"/>
    </location>
</feature>
<organism evidence="1 2">
    <name type="scientific">Haematococcus lacustris</name>
    <name type="common">Green alga</name>
    <name type="synonym">Haematococcus pluvialis</name>
    <dbReference type="NCBI Taxonomy" id="44745"/>
    <lineage>
        <taxon>Eukaryota</taxon>
        <taxon>Viridiplantae</taxon>
        <taxon>Chlorophyta</taxon>
        <taxon>core chlorophytes</taxon>
        <taxon>Chlorophyceae</taxon>
        <taxon>CS clade</taxon>
        <taxon>Chlamydomonadales</taxon>
        <taxon>Haematococcaceae</taxon>
        <taxon>Haematococcus</taxon>
    </lineage>
</organism>
<accession>A0A699ZZY8</accession>
<evidence type="ECO:0000313" key="1">
    <source>
        <dbReference type="EMBL" id="GFH21872.1"/>
    </source>
</evidence>
<sequence>APARKAQVAQLNAGLSPCSKDTDCSSLRGSWACSAATGVSIVSCVDSNETFPGALRTTPATMLCVPNSYTALSASFDSDTGSTLLVSLVTIPANTWGDCLDLFDDATCTLLGQGSTWE</sequence>
<dbReference type="AlphaFoldDB" id="A0A699ZZY8"/>
<gene>
    <name evidence="1" type="ORF">HaLaN_19249</name>
</gene>
<feature type="non-terminal residue" evidence="1">
    <location>
        <position position="118"/>
    </location>
</feature>
<keyword evidence="2" id="KW-1185">Reference proteome</keyword>
<comment type="caution">
    <text evidence="1">The sequence shown here is derived from an EMBL/GenBank/DDBJ whole genome shotgun (WGS) entry which is preliminary data.</text>
</comment>
<reference evidence="1 2" key="1">
    <citation type="submission" date="2020-02" db="EMBL/GenBank/DDBJ databases">
        <title>Draft genome sequence of Haematococcus lacustris strain NIES-144.</title>
        <authorList>
            <person name="Morimoto D."/>
            <person name="Nakagawa S."/>
            <person name="Yoshida T."/>
            <person name="Sawayama S."/>
        </authorList>
    </citation>
    <scope>NUCLEOTIDE SEQUENCE [LARGE SCALE GENOMIC DNA]</scope>
    <source>
        <strain evidence="1 2">NIES-144</strain>
    </source>
</reference>